<evidence type="ECO:0000313" key="2">
    <source>
        <dbReference type="Proteomes" id="UP000308600"/>
    </source>
</evidence>
<reference evidence="1 2" key="1">
    <citation type="journal article" date="2019" name="Nat. Ecol. Evol.">
        <title>Megaphylogeny resolves global patterns of mushroom evolution.</title>
        <authorList>
            <person name="Varga T."/>
            <person name="Krizsan K."/>
            <person name="Foldi C."/>
            <person name="Dima B."/>
            <person name="Sanchez-Garcia M."/>
            <person name="Sanchez-Ramirez S."/>
            <person name="Szollosi G.J."/>
            <person name="Szarkandi J.G."/>
            <person name="Papp V."/>
            <person name="Albert L."/>
            <person name="Andreopoulos W."/>
            <person name="Angelini C."/>
            <person name="Antonin V."/>
            <person name="Barry K.W."/>
            <person name="Bougher N.L."/>
            <person name="Buchanan P."/>
            <person name="Buyck B."/>
            <person name="Bense V."/>
            <person name="Catcheside P."/>
            <person name="Chovatia M."/>
            <person name="Cooper J."/>
            <person name="Damon W."/>
            <person name="Desjardin D."/>
            <person name="Finy P."/>
            <person name="Geml J."/>
            <person name="Haridas S."/>
            <person name="Hughes K."/>
            <person name="Justo A."/>
            <person name="Karasinski D."/>
            <person name="Kautmanova I."/>
            <person name="Kiss B."/>
            <person name="Kocsube S."/>
            <person name="Kotiranta H."/>
            <person name="LaButti K.M."/>
            <person name="Lechner B.E."/>
            <person name="Liimatainen K."/>
            <person name="Lipzen A."/>
            <person name="Lukacs Z."/>
            <person name="Mihaltcheva S."/>
            <person name="Morgado L.N."/>
            <person name="Niskanen T."/>
            <person name="Noordeloos M.E."/>
            <person name="Ohm R.A."/>
            <person name="Ortiz-Santana B."/>
            <person name="Ovrebo C."/>
            <person name="Racz N."/>
            <person name="Riley R."/>
            <person name="Savchenko A."/>
            <person name="Shiryaev A."/>
            <person name="Soop K."/>
            <person name="Spirin V."/>
            <person name="Szebenyi C."/>
            <person name="Tomsovsky M."/>
            <person name="Tulloss R.E."/>
            <person name="Uehling J."/>
            <person name="Grigoriev I.V."/>
            <person name="Vagvolgyi C."/>
            <person name="Papp T."/>
            <person name="Martin F.M."/>
            <person name="Miettinen O."/>
            <person name="Hibbett D.S."/>
            <person name="Nagy L.G."/>
        </authorList>
    </citation>
    <scope>NUCLEOTIDE SEQUENCE [LARGE SCALE GENOMIC DNA]</scope>
    <source>
        <strain evidence="1 2">NL-1719</strain>
    </source>
</reference>
<accession>A0ACD3B9K9</accession>
<proteinExistence type="predicted"/>
<name>A0ACD3B9K9_9AGAR</name>
<organism evidence="1 2">
    <name type="scientific">Pluteus cervinus</name>
    <dbReference type="NCBI Taxonomy" id="181527"/>
    <lineage>
        <taxon>Eukaryota</taxon>
        <taxon>Fungi</taxon>
        <taxon>Dikarya</taxon>
        <taxon>Basidiomycota</taxon>
        <taxon>Agaricomycotina</taxon>
        <taxon>Agaricomycetes</taxon>
        <taxon>Agaricomycetidae</taxon>
        <taxon>Agaricales</taxon>
        <taxon>Pluteineae</taxon>
        <taxon>Pluteaceae</taxon>
        <taxon>Pluteus</taxon>
    </lineage>
</organism>
<evidence type="ECO:0000313" key="1">
    <source>
        <dbReference type="EMBL" id="TFK74324.1"/>
    </source>
</evidence>
<dbReference type="Proteomes" id="UP000308600">
    <property type="component" value="Unassembled WGS sequence"/>
</dbReference>
<gene>
    <name evidence="1" type="ORF">BDN72DRAFT_81782</name>
</gene>
<keyword evidence="2" id="KW-1185">Reference proteome</keyword>
<sequence length="166" mass="19124">MMAPDNQQNIPSEQENLAPEAREALIRFNAAKRECASLLPTEFFWRDHGAWLESQGYKLRPRYQPGWEPDIPMFETVSYNNENFVSMARQSVVDAIRVKDGKRVLLKKISASDHPHEVEITKFFGTEPLANDPRNYCVHLLDVINLPERPVHPRFSIPTADQRPAI</sequence>
<dbReference type="EMBL" id="ML208269">
    <property type="protein sequence ID" value="TFK74324.1"/>
    <property type="molecule type" value="Genomic_DNA"/>
</dbReference>
<protein>
    <submittedName>
        <fullName evidence="1">Uncharacterized protein</fullName>
    </submittedName>
</protein>